<accession>A0A1H4DK33</accession>
<sequence length="320" mass="37717">MLSRVADSLYWMARNLERAENNARALHVQLINMLEANDSEVLDRDWEEVLEITASLADYQSQYPKLKTEEIIHYVAFDSGNVNSLVNCMTYARENARATRDIIPEGVWEGLNRFYLDLPAVRRSEFTIHEIQNFLNTITMTSMTSQGVIESTMTRGVSYSFIKIGKWLERAEKTARILNVICEKARKEKQGSINHHYYWLAALRLVNGYDAYIKEYPPKMNAMHVLHFIIEEERFPRSIRYCVDHVMETIQKLEKGEIHHYSERLFHLLETIQQEVTSFHLEEMSMEELMGFLDHFQNRCIQVSRVFSETYYLIEPVEIK</sequence>
<dbReference type="Pfam" id="PF04168">
    <property type="entry name" value="Alpha-E"/>
    <property type="match status" value="1"/>
</dbReference>
<dbReference type="RefSeq" id="WP_245728941.1">
    <property type="nucleotide sequence ID" value="NZ_FNQR01000007.1"/>
</dbReference>
<dbReference type="Proteomes" id="UP000198584">
    <property type="component" value="Unassembled WGS sequence"/>
</dbReference>
<dbReference type="EMBL" id="FNQR01000007">
    <property type="protein sequence ID" value="SEA72849.1"/>
    <property type="molecule type" value="Genomic_DNA"/>
</dbReference>
<dbReference type="STRING" id="571932.SAMN05421743_107162"/>
<name>A0A1H4DK33_9BACI</name>
<dbReference type="AlphaFoldDB" id="A0A1H4DK33"/>
<protein>
    <submittedName>
        <fullName evidence="2">Uncharacterized conserved protein, Alpha-E superfamily</fullName>
    </submittedName>
</protein>
<reference evidence="3" key="1">
    <citation type="submission" date="2016-10" db="EMBL/GenBank/DDBJ databases">
        <authorList>
            <person name="Varghese N."/>
            <person name="Submissions S."/>
        </authorList>
    </citation>
    <scope>NUCLEOTIDE SEQUENCE [LARGE SCALE GENOMIC DNA]</scope>
    <source>
        <strain evidence="3">CCM7597</strain>
    </source>
</reference>
<proteinExistence type="predicted"/>
<evidence type="ECO:0000313" key="3">
    <source>
        <dbReference type="Proteomes" id="UP000198584"/>
    </source>
</evidence>
<keyword evidence="3" id="KW-1185">Reference proteome</keyword>
<dbReference type="PANTHER" id="PTHR34595:SF7">
    <property type="entry name" value="SLL1039 PROTEIN"/>
    <property type="match status" value="1"/>
</dbReference>
<feature type="domain" description="DUF403" evidence="1">
    <location>
        <begin position="1"/>
        <end position="311"/>
    </location>
</feature>
<dbReference type="InterPro" id="IPR007296">
    <property type="entry name" value="DUF403"/>
</dbReference>
<dbReference type="PANTHER" id="PTHR34595">
    <property type="entry name" value="BLR5612 PROTEIN"/>
    <property type="match status" value="1"/>
</dbReference>
<gene>
    <name evidence="2" type="ORF">SAMN05421743_107162</name>
</gene>
<organism evidence="2 3">
    <name type="scientific">Thalassobacillus cyri</name>
    <dbReference type="NCBI Taxonomy" id="571932"/>
    <lineage>
        <taxon>Bacteria</taxon>
        <taxon>Bacillati</taxon>
        <taxon>Bacillota</taxon>
        <taxon>Bacilli</taxon>
        <taxon>Bacillales</taxon>
        <taxon>Bacillaceae</taxon>
        <taxon>Thalassobacillus</taxon>
    </lineage>
</organism>
<evidence type="ECO:0000313" key="2">
    <source>
        <dbReference type="EMBL" id="SEA72849.1"/>
    </source>
</evidence>
<evidence type="ECO:0000259" key="1">
    <source>
        <dbReference type="Pfam" id="PF04168"/>
    </source>
</evidence>
<dbReference type="InterPro" id="IPR051680">
    <property type="entry name" value="ATP-dep_Glu-Cys_Ligase-2"/>
</dbReference>